<keyword evidence="3" id="KW-1185">Reference proteome</keyword>
<organism evidence="2 3">
    <name type="scientific">Streptomyces hiroshimensis</name>
    <dbReference type="NCBI Taxonomy" id="66424"/>
    <lineage>
        <taxon>Bacteria</taxon>
        <taxon>Bacillati</taxon>
        <taxon>Actinomycetota</taxon>
        <taxon>Actinomycetes</taxon>
        <taxon>Kitasatosporales</taxon>
        <taxon>Streptomycetaceae</taxon>
        <taxon>Streptomyces</taxon>
    </lineage>
</organism>
<evidence type="ECO:0000313" key="2">
    <source>
        <dbReference type="EMBL" id="GGY11792.1"/>
    </source>
</evidence>
<dbReference type="EMBL" id="BMUT01000027">
    <property type="protein sequence ID" value="GGY11792.1"/>
    <property type="molecule type" value="Genomic_DNA"/>
</dbReference>
<name>A0ABQ2ZC35_9ACTN</name>
<feature type="region of interest" description="Disordered" evidence="1">
    <location>
        <begin position="68"/>
        <end position="106"/>
    </location>
</feature>
<evidence type="ECO:0000313" key="3">
    <source>
        <dbReference type="Proteomes" id="UP000659223"/>
    </source>
</evidence>
<accession>A0ABQ2ZC35</accession>
<evidence type="ECO:0000256" key="1">
    <source>
        <dbReference type="SAM" id="MobiDB-lite"/>
    </source>
</evidence>
<protein>
    <submittedName>
        <fullName evidence="2">Uncharacterized protein</fullName>
    </submittedName>
</protein>
<proteinExistence type="predicted"/>
<reference evidence="3" key="1">
    <citation type="journal article" date="2019" name="Int. J. Syst. Evol. Microbiol.">
        <title>The Global Catalogue of Microorganisms (GCM) 10K type strain sequencing project: providing services to taxonomists for standard genome sequencing and annotation.</title>
        <authorList>
            <consortium name="The Broad Institute Genomics Platform"/>
            <consortium name="The Broad Institute Genome Sequencing Center for Infectious Disease"/>
            <person name="Wu L."/>
            <person name="Ma J."/>
        </authorList>
    </citation>
    <scope>NUCLEOTIDE SEQUENCE [LARGE SCALE GENOMIC DNA]</scope>
    <source>
        <strain evidence="3">JCM 4586</strain>
    </source>
</reference>
<gene>
    <name evidence="2" type="ORF">GCM10010324_68160</name>
</gene>
<dbReference type="Proteomes" id="UP000659223">
    <property type="component" value="Unassembled WGS sequence"/>
</dbReference>
<feature type="compositionally biased region" description="Polar residues" evidence="1">
    <location>
        <begin position="96"/>
        <end position="106"/>
    </location>
</feature>
<comment type="caution">
    <text evidence="2">The sequence shown here is derived from an EMBL/GenBank/DDBJ whole genome shotgun (WGS) entry which is preliminary data.</text>
</comment>
<sequence length="106" mass="11191">MDQSLSLQSVLSWFVVLPDSDAAAAPAAKALSFASRSLLHASGRPWIVGRWTPGTVVTGTHRDTRVAVMGSTPSRHSTPNGPPPRRPAPLRRPRWTASQGGPAAST</sequence>